<protein>
    <recommendedName>
        <fullName evidence="5">Secreted protein</fullName>
    </recommendedName>
</protein>
<sequence length="111" mass="11410">MALSVTETVLYFVVIPAAAVLVIAGLAAAGGGPRPKRYRPGRPYDFRPVWFLSAPELLSHAPEEADSHNIEVGETRALTTAGSAFGGPTGAIEPVPSAAPAGKVGGASDRW</sequence>
<comment type="caution">
    <text evidence="3">The sequence shown here is derived from an EMBL/GenBank/DDBJ whole genome shotgun (WGS) entry which is preliminary data.</text>
</comment>
<evidence type="ECO:0000256" key="2">
    <source>
        <dbReference type="SAM" id="Phobius"/>
    </source>
</evidence>
<dbReference type="EMBL" id="BONC01000039">
    <property type="protein sequence ID" value="GIF58919.1"/>
    <property type="molecule type" value="Genomic_DNA"/>
</dbReference>
<feature type="transmembrane region" description="Helical" evidence="2">
    <location>
        <begin position="12"/>
        <end position="32"/>
    </location>
</feature>
<keyword evidence="2" id="KW-0812">Transmembrane</keyword>
<evidence type="ECO:0008006" key="5">
    <source>
        <dbReference type="Google" id="ProtNLM"/>
    </source>
</evidence>
<organism evidence="3 4">
    <name type="scientific">Asanoa iriomotensis</name>
    <dbReference type="NCBI Taxonomy" id="234613"/>
    <lineage>
        <taxon>Bacteria</taxon>
        <taxon>Bacillati</taxon>
        <taxon>Actinomycetota</taxon>
        <taxon>Actinomycetes</taxon>
        <taxon>Micromonosporales</taxon>
        <taxon>Micromonosporaceae</taxon>
        <taxon>Asanoa</taxon>
    </lineage>
</organism>
<dbReference type="Proteomes" id="UP000624325">
    <property type="component" value="Unassembled WGS sequence"/>
</dbReference>
<name>A0ABQ4C864_9ACTN</name>
<feature type="region of interest" description="Disordered" evidence="1">
    <location>
        <begin position="83"/>
        <end position="111"/>
    </location>
</feature>
<gene>
    <name evidence="3" type="ORF">Air01nite_50140</name>
</gene>
<reference evidence="3 4" key="1">
    <citation type="submission" date="2021-01" db="EMBL/GenBank/DDBJ databases">
        <title>Whole genome shotgun sequence of Asanoa iriomotensis NBRC 100142.</title>
        <authorList>
            <person name="Komaki H."/>
            <person name="Tamura T."/>
        </authorList>
    </citation>
    <scope>NUCLEOTIDE SEQUENCE [LARGE SCALE GENOMIC DNA]</scope>
    <source>
        <strain evidence="3 4">NBRC 100142</strain>
    </source>
</reference>
<evidence type="ECO:0000313" key="4">
    <source>
        <dbReference type="Proteomes" id="UP000624325"/>
    </source>
</evidence>
<keyword evidence="4" id="KW-1185">Reference proteome</keyword>
<proteinExistence type="predicted"/>
<evidence type="ECO:0000313" key="3">
    <source>
        <dbReference type="EMBL" id="GIF58919.1"/>
    </source>
</evidence>
<keyword evidence="2" id="KW-1133">Transmembrane helix</keyword>
<evidence type="ECO:0000256" key="1">
    <source>
        <dbReference type="SAM" id="MobiDB-lite"/>
    </source>
</evidence>
<keyword evidence="2" id="KW-0472">Membrane</keyword>
<accession>A0ABQ4C864</accession>